<keyword evidence="5 11" id="KW-0378">Hydrolase</keyword>
<dbReference type="PROSITE" id="PS00462">
    <property type="entry name" value="G_GLU_TRANSPEPTIDASE"/>
    <property type="match status" value="1"/>
</dbReference>
<dbReference type="STRING" id="667676.SAMN05192539_1012152"/>
<dbReference type="GO" id="GO:0103068">
    <property type="term" value="F:leukotriene C4 gamma-glutamyl transferase activity"/>
    <property type="evidence" value="ECO:0007669"/>
    <property type="project" value="UniProtKB-EC"/>
</dbReference>
<comment type="subunit">
    <text evidence="11">This enzyme consists of two polypeptide chains, which are synthesized in precursor form from a single polypeptide.</text>
</comment>
<comment type="pathway">
    <text evidence="11">Sulfur metabolism; glutathione metabolism.</text>
</comment>
<evidence type="ECO:0000256" key="8">
    <source>
        <dbReference type="ARBA" id="ARBA00047417"/>
    </source>
</evidence>
<accession>A0A1H6ZIM0</accession>
<dbReference type="InterPro" id="IPR000101">
    <property type="entry name" value="GGT_peptidase"/>
</dbReference>
<dbReference type="AlphaFoldDB" id="A0A1H6ZIM0"/>
<evidence type="ECO:0000256" key="11">
    <source>
        <dbReference type="RuleBase" id="RU368036"/>
    </source>
</evidence>
<keyword evidence="14" id="KW-1185">Reference proteome</keyword>
<protein>
    <recommendedName>
        <fullName evidence="11">Glutathione hydrolase proenzyme</fullName>
        <ecNumber evidence="11">2.3.2.2</ecNumber>
        <ecNumber evidence="11">3.4.19.13</ecNumber>
    </recommendedName>
    <component>
        <recommendedName>
            <fullName evidence="11">Glutathione hydrolase large chain</fullName>
        </recommendedName>
    </component>
    <component>
        <recommendedName>
            <fullName evidence="11">Glutathione hydrolase small chain</fullName>
        </recommendedName>
    </component>
</protein>
<feature type="region of interest" description="Disordered" evidence="12">
    <location>
        <begin position="601"/>
        <end position="621"/>
    </location>
</feature>
<evidence type="ECO:0000256" key="1">
    <source>
        <dbReference type="ARBA" id="ARBA00001049"/>
    </source>
</evidence>
<dbReference type="InterPro" id="IPR029055">
    <property type="entry name" value="Ntn_hydrolases_N"/>
</dbReference>
<comment type="similarity">
    <text evidence="3 11">Belongs to the gamma-glutamyltransferase family.</text>
</comment>
<evidence type="ECO:0000256" key="10">
    <source>
        <dbReference type="PIRSR" id="PIRSR600101-2"/>
    </source>
</evidence>
<dbReference type="GO" id="GO:0006751">
    <property type="term" value="P:glutathione catabolic process"/>
    <property type="evidence" value="ECO:0007669"/>
    <property type="project" value="UniProtKB-UniRule"/>
</dbReference>
<keyword evidence="6 11" id="KW-0865">Zymogen</keyword>
<feature type="binding site" evidence="10">
    <location>
        <position position="472"/>
    </location>
    <ligand>
        <name>L-glutamate</name>
        <dbReference type="ChEBI" id="CHEBI:29985"/>
    </ligand>
</feature>
<keyword evidence="7 11" id="KW-0012">Acyltransferase</keyword>
<dbReference type="InterPro" id="IPR043137">
    <property type="entry name" value="GGT_ssub_C"/>
</dbReference>
<feature type="binding site" evidence="10">
    <location>
        <begin position="448"/>
        <end position="450"/>
    </location>
    <ligand>
        <name>L-glutamate</name>
        <dbReference type="ChEBI" id="CHEBI:29985"/>
    </ligand>
</feature>
<comment type="catalytic activity">
    <reaction evidence="1 11">
        <text>an S-substituted glutathione + H2O = an S-substituted L-cysteinylglycine + L-glutamate</text>
        <dbReference type="Rhea" id="RHEA:59468"/>
        <dbReference type="ChEBI" id="CHEBI:15377"/>
        <dbReference type="ChEBI" id="CHEBI:29985"/>
        <dbReference type="ChEBI" id="CHEBI:90779"/>
        <dbReference type="ChEBI" id="CHEBI:143103"/>
        <dbReference type="EC" id="3.4.19.13"/>
    </reaction>
</comment>
<dbReference type="InterPro" id="IPR055262">
    <property type="entry name" value="GGT_CS"/>
</dbReference>
<keyword evidence="11" id="KW-0317">Glutathione biosynthesis</keyword>
<comment type="PTM">
    <text evidence="11">Cleaved by autocatalysis into a large and a small subunit.</text>
</comment>
<dbReference type="Gene3D" id="3.60.20.40">
    <property type="match status" value="1"/>
</dbReference>
<organism evidence="13 14">
    <name type="scientific">Paraburkholderia diazotrophica</name>
    <dbReference type="NCBI Taxonomy" id="667676"/>
    <lineage>
        <taxon>Bacteria</taxon>
        <taxon>Pseudomonadati</taxon>
        <taxon>Pseudomonadota</taxon>
        <taxon>Betaproteobacteria</taxon>
        <taxon>Burkholderiales</taxon>
        <taxon>Burkholderiaceae</taxon>
        <taxon>Paraburkholderia</taxon>
    </lineage>
</organism>
<comment type="catalytic activity">
    <reaction evidence="8 11">
        <text>an N-terminal (5-L-glutamyl)-[peptide] + an alpha-amino acid = 5-L-glutamyl amino acid + an N-terminal L-alpha-aminoacyl-[peptide]</text>
        <dbReference type="Rhea" id="RHEA:23904"/>
        <dbReference type="Rhea" id="RHEA-COMP:9780"/>
        <dbReference type="Rhea" id="RHEA-COMP:9795"/>
        <dbReference type="ChEBI" id="CHEBI:77644"/>
        <dbReference type="ChEBI" id="CHEBI:78597"/>
        <dbReference type="ChEBI" id="CHEBI:78599"/>
        <dbReference type="ChEBI" id="CHEBI:78608"/>
        <dbReference type="EC" id="2.3.2.2"/>
    </reaction>
</comment>
<feature type="binding site" evidence="10">
    <location>
        <position position="523"/>
    </location>
    <ligand>
        <name>L-glutamate</name>
        <dbReference type="ChEBI" id="CHEBI:29985"/>
    </ligand>
</feature>
<gene>
    <name evidence="13" type="ORF">SAMN05192539_1012152</name>
</gene>
<dbReference type="GO" id="GO:0036374">
    <property type="term" value="F:glutathione hydrolase activity"/>
    <property type="evidence" value="ECO:0007669"/>
    <property type="project" value="UniProtKB-UniRule"/>
</dbReference>
<evidence type="ECO:0000256" key="9">
    <source>
        <dbReference type="PIRSR" id="PIRSR600101-1"/>
    </source>
</evidence>
<dbReference type="InterPro" id="IPR051792">
    <property type="entry name" value="GGT_bact"/>
</dbReference>
<name>A0A1H6ZIM0_9BURK</name>
<dbReference type="RefSeq" id="WP_090867192.1">
    <property type="nucleotide sequence ID" value="NZ_FNYE01000012.1"/>
</dbReference>
<dbReference type="PANTHER" id="PTHR43199:SF1">
    <property type="entry name" value="GLUTATHIONE HYDROLASE PROENZYME"/>
    <property type="match status" value="1"/>
</dbReference>
<feature type="binding site" evidence="10">
    <location>
        <begin position="501"/>
        <end position="502"/>
    </location>
    <ligand>
        <name>L-glutamate</name>
        <dbReference type="ChEBI" id="CHEBI:29985"/>
    </ligand>
</feature>
<dbReference type="Pfam" id="PF01019">
    <property type="entry name" value="G_glu_transpept"/>
    <property type="match status" value="1"/>
</dbReference>
<evidence type="ECO:0000256" key="5">
    <source>
        <dbReference type="ARBA" id="ARBA00022801"/>
    </source>
</evidence>
<dbReference type="EC" id="3.4.19.13" evidence="11"/>
<dbReference type="EMBL" id="FNYE01000012">
    <property type="protein sequence ID" value="SEJ52546.1"/>
    <property type="molecule type" value="Genomic_DNA"/>
</dbReference>
<dbReference type="UniPathway" id="UPA00204"/>
<dbReference type="GO" id="GO:0006750">
    <property type="term" value="P:glutathione biosynthetic process"/>
    <property type="evidence" value="ECO:0007669"/>
    <property type="project" value="UniProtKB-KW"/>
</dbReference>
<dbReference type="Gene3D" id="1.10.246.130">
    <property type="match status" value="1"/>
</dbReference>
<dbReference type="PANTHER" id="PTHR43199">
    <property type="entry name" value="GLUTATHIONE HYDROLASE"/>
    <property type="match status" value="1"/>
</dbReference>
<keyword evidence="4 11" id="KW-0808">Transferase</keyword>
<dbReference type="OrthoDB" id="5297205at2"/>
<evidence type="ECO:0000313" key="14">
    <source>
        <dbReference type="Proteomes" id="UP000198866"/>
    </source>
</evidence>
<proteinExistence type="inferred from homology"/>
<sequence>MSLPTLRAFRAHFDADDRGHNRAFSRASSHAVADARSCADTCANVIRRSALLARAASVATALSLTAVLTAGFVAAPVADAKTPQPKAVLDASAVAVPDRYAADTAQQILAAGGNAVDAAVAIAFTLAVTYPDAGNLGGGGFMTLYVDGKPYFLDYRETAPQRATRDMYLDEKGNVIPGLSLVGHRAVAVPGTVAGMWEAQKRFGKLKWKQVLAPAIKYATDGFTVDAWLQQRRDLAAKGFAGKTNFDAYFSNLKTGVVFRQPELAQTLSRIASDGGREFYEGQTADLIAKQMYGHGLITKTDLVQYKAVWRQPLAADWNGYRIVTAPPPSSGGLGLIQMLKMKADLKPQFDGLALNSEPYIHLIAQIEDRAFADRQQYMGDPDSYRVPVDRLIDDAYLAKRVEDITPDEVLGAAPVKPGLGDSMPEKAQTTHFSVVDKWGNAVSNTYTLNGPFGSGVVVDGGGFVLNDEMDDFEAKAGVPNQSGVTSGDVNTIAPNRRPLSSMTPTILLKDGKVSLVIGTPGASRIFTTIFQVMTNLYDFNMPPADALAAMRFHHQLLPQKTIYYEPYHPIDGDLAEQLKARGYTLQGQTFNGDVQMIRIDGTTPQPAADPRSAGVGRVIQ</sequence>
<feature type="active site" description="Nucleophile" evidence="9">
    <location>
        <position position="430"/>
    </location>
</feature>
<comment type="catalytic activity">
    <reaction evidence="2 11">
        <text>glutathione + H2O = L-cysteinylglycine + L-glutamate</text>
        <dbReference type="Rhea" id="RHEA:28807"/>
        <dbReference type="ChEBI" id="CHEBI:15377"/>
        <dbReference type="ChEBI" id="CHEBI:29985"/>
        <dbReference type="ChEBI" id="CHEBI:57925"/>
        <dbReference type="ChEBI" id="CHEBI:61694"/>
        <dbReference type="EC" id="3.4.19.13"/>
    </reaction>
</comment>
<evidence type="ECO:0000313" key="13">
    <source>
        <dbReference type="EMBL" id="SEJ52546.1"/>
    </source>
</evidence>
<evidence type="ECO:0000256" key="12">
    <source>
        <dbReference type="SAM" id="MobiDB-lite"/>
    </source>
</evidence>
<evidence type="ECO:0000256" key="6">
    <source>
        <dbReference type="ARBA" id="ARBA00023145"/>
    </source>
</evidence>
<dbReference type="Proteomes" id="UP000198866">
    <property type="component" value="Unassembled WGS sequence"/>
</dbReference>
<dbReference type="SUPFAM" id="SSF56235">
    <property type="entry name" value="N-terminal nucleophile aminohydrolases (Ntn hydrolases)"/>
    <property type="match status" value="1"/>
</dbReference>
<evidence type="ECO:0000256" key="4">
    <source>
        <dbReference type="ARBA" id="ARBA00022679"/>
    </source>
</evidence>
<dbReference type="NCBIfam" id="TIGR00066">
    <property type="entry name" value="g_glut_trans"/>
    <property type="match status" value="1"/>
</dbReference>
<dbReference type="EC" id="2.3.2.2" evidence="11"/>
<dbReference type="InterPro" id="IPR043138">
    <property type="entry name" value="GGT_lsub"/>
</dbReference>
<reference evidence="14" key="1">
    <citation type="submission" date="2016-10" db="EMBL/GenBank/DDBJ databases">
        <authorList>
            <person name="Varghese N."/>
            <person name="Submissions S."/>
        </authorList>
    </citation>
    <scope>NUCLEOTIDE SEQUENCE [LARGE SCALE GENOMIC DNA]</scope>
    <source>
        <strain evidence="14">LMG 26031</strain>
    </source>
</reference>
<feature type="binding site" evidence="10">
    <location>
        <position position="156"/>
    </location>
    <ligand>
        <name>L-glutamate</name>
        <dbReference type="ChEBI" id="CHEBI:29985"/>
    </ligand>
</feature>
<evidence type="ECO:0000256" key="7">
    <source>
        <dbReference type="ARBA" id="ARBA00023315"/>
    </source>
</evidence>
<evidence type="ECO:0000256" key="3">
    <source>
        <dbReference type="ARBA" id="ARBA00009381"/>
    </source>
</evidence>
<dbReference type="PRINTS" id="PR01210">
    <property type="entry name" value="GGTRANSPTASE"/>
</dbReference>
<evidence type="ECO:0000256" key="2">
    <source>
        <dbReference type="ARBA" id="ARBA00001089"/>
    </source>
</evidence>